<dbReference type="KEGG" id="ada:A5CPEGH6_06180"/>
<dbReference type="OrthoDB" id="1091851at2"/>
<dbReference type="Proteomes" id="UP000319374">
    <property type="component" value="Chromosome"/>
</dbReference>
<evidence type="ECO:0000256" key="1">
    <source>
        <dbReference type="SAM" id="SignalP"/>
    </source>
</evidence>
<feature type="signal peptide" evidence="1">
    <location>
        <begin position="1"/>
        <end position="20"/>
    </location>
</feature>
<evidence type="ECO:0000313" key="2">
    <source>
        <dbReference type="EMBL" id="BBL05980.1"/>
    </source>
</evidence>
<dbReference type="EMBL" id="AP019736">
    <property type="protein sequence ID" value="BBL05980.1"/>
    <property type="molecule type" value="Genomic_DNA"/>
</dbReference>
<feature type="chain" id="PRO_5021345342" description="DUF1735 domain-containing protein" evidence="1">
    <location>
        <begin position="21"/>
        <end position="289"/>
    </location>
</feature>
<proteinExistence type="predicted"/>
<dbReference type="PROSITE" id="PS51257">
    <property type="entry name" value="PROKAR_LIPOPROTEIN"/>
    <property type="match status" value="1"/>
</dbReference>
<accession>A0A4Y1WYE1</accession>
<organism evidence="2 3">
    <name type="scientific">Alistipes dispar</name>
    <dbReference type="NCBI Taxonomy" id="2585119"/>
    <lineage>
        <taxon>Bacteria</taxon>
        <taxon>Pseudomonadati</taxon>
        <taxon>Bacteroidota</taxon>
        <taxon>Bacteroidia</taxon>
        <taxon>Bacteroidales</taxon>
        <taxon>Rikenellaceae</taxon>
        <taxon>Alistipes</taxon>
    </lineage>
</organism>
<dbReference type="AlphaFoldDB" id="A0A4Y1WYE1"/>
<gene>
    <name evidence="2" type="ORF">A5CPEGH6_06180</name>
</gene>
<evidence type="ECO:0008006" key="4">
    <source>
        <dbReference type="Google" id="ProtNLM"/>
    </source>
</evidence>
<name>A0A4Y1WYE1_9BACT</name>
<evidence type="ECO:0000313" key="3">
    <source>
        <dbReference type="Proteomes" id="UP000319374"/>
    </source>
</evidence>
<dbReference type="RefSeq" id="WP_141427839.1">
    <property type="nucleotide sequence ID" value="NZ_AP019736.1"/>
</dbReference>
<dbReference type="GeneID" id="98672593"/>
<reference evidence="3" key="1">
    <citation type="submission" date="2019-06" db="EMBL/GenBank/DDBJ databases">
        <title>Alistipes onderdonkii subsp. vulgaris subsp. nov., Alistipes dispar sp. nov. and Alistipes communis sp. nov., isolated from human faeces, and creation of Alistipes onderdonkii subsp. onderdonkii subsp. nov.</title>
        <authorList>
            <person name="Sakamoto M."/>
            <person name="Ikeyama N."/>
            <person name="Ogata Y."/>
            <person name="Suda W."/>
            <person name="Iino T."/>
            <person name="Hattori M."/>
            <person name="Ohkuma M."/>
        </authorList>
    </citation>
    <scope>NUCLEOTIDE SEQUENCE [LARGE SCALE GENOMIC DNA]</scope>
    <source>
        <strain evidence="3">5CPEGH6</strain>
    </source>
</reference>
<keyword evidence="1" id="KW-0732">Signal</keyword>
<sequence length="289" mass="31177">MILKKYLYAALAVVSAIALAACSDDEGTDPGHDSAPAVTIYSYTPGSGYNADEDVKIRIAPNSKVKDIYYLSELTTAKQEYVAENGENAYADYVVENGTKIESEDDADPEVTLTGLLGNYTITVVGLAGNGKKAVGSTTFQGLTWTTITGGTMTYGTLGQMGLGPNHVELQSCDSDDTLFRFKDMYGSGLHLKFSFYGTNQTEDESGNIYHYCRVAQQDTGLSVNPYGAISVIDAGYYQKDDSYVMGQGFDNLFCTEGQNKNRVSLSNFYVVSAGLLGYDPDVFVPDAN</sequence>
<keyword evidence="3" id="KW-1185">Reference proteome</keyword>
<protein>
    <recommendedName>
        <fullName evidence="4">DUF1735 domain-containing protein</fullName>
    </recommendedName>
</protein>